<protein>
    <recommendedName>
        <fullName evidence="4">Transmembrane protein</fullName>
    </recommendedName>
</protein>
<name>A0A812EI51_ACAPH</name>
<evidence type="ECO:0000256" key="1">
    <source>
        <dbReference type="SAM" id="Phobius"/>
    </source>
</evidence>
<dbReference type="AlphaFoldDB" id="A0A812EI51"/>
<gene>
    <name evidence="2" type="ORF">SPHA_71344</name>
</gene>
<feature type="transmembrane region" description="Helical" evidence="1">
    <location>
        <begin position="162"/>
        <end position="187"/>
    </location>
</feature>
<evidence type="ECO:0000313" key="3">
    <source>
        <dbReference type="Proteomes" id="UP000597762"/>
    </source>
</evidence>
<keyword evidence="1" id="KW-1133">Transmembrane helix</keyword>
<accession>A0A812EI51</accession>
<keyword evidence="1" id="KW-0812">Transmembrane</keyword>
<sequence>MTIAKHRASFKLSREEFFFSRSCLLSLSLSLSLSLPLFLSLSLSLSLSSSYWQAHLFIEFNYAVPCSFVSAYIYGKSHAYAVSACRESEATCAKRTADIFTPSLRHPPLALSCSLSLSLSPLPRSGSRSLLTHLYFISDFCIFSFLSFFFATNIGIDLSRLLSFLFLFFLQNLFSFLFHFPFIFNYFI</sequence>
<evidence type="ECO:0000313" key="2">
    <source>
        <dbReference type="EMBL" id="CAE1321179.1"/>
    </source>
</evidence>
<keyword evidence="3" id="KW-1185">Reference proteome</keyword>
<reference evidence="2" key="1">
    <citation type="submission" date="2021-01" db="EMBL/GenBank/DDBJ databases">
        <authorList>
            <person name="Li R."/>
            <person name="Bekaert M."/>
        </authorList>
    </citation>
    <scope>NUCLEOTIDE SEQUENCE</scope>
    <source>
        <strain evidence="2">Farmed</strain>
    </source>
</reference>
<dbReference type="EMBL" id="CAHIKZ030005219">
    <property type="protein sequence ID" value="CAE1321179.1"/>
    <property type="molecule type" value="Genomic_DNA"/>
</dbReference>
<comment type="caution">
    <text evidence="2">The sequence shown here is derived from an EMBL/GenBank/DDBJ whole genome shotgun (WGS) entry which is preliminary data.</text>
</comment>
<feature type="transmembrane region" description="Helical" evidence="1">
    <location>
        <begin position="56"/>
        <end position="74"/>
    </location>
</feature>
<feature type="transmembrane region" description="Helical" evidence="1">
    <location>
        <begin position="134"/>
        <end position="156"/>
    </location>
</feature>
<dbReference type="Proteomes" id="UP000597762">
    <property type="component" value="Unassembled WGS sequence"/>
</dbReference>
<evidence type="ECO:0008006" key="4">
    <source>
        <dbReference type="Google" id="ProtNLM"/>
    </source>
</evidence>
<keyword evidence="1" id="KW-0472">Membrane</keyword>
<proteinExistence type="predicted"/>
<organism evidence="2 3">
    <name type="scientific">Acanthosepion pharaonis</name>
    <name type="common">Pharaoh cuttlefish</name>
    <name type="synonym">Sepia pharaonis</name>
    <dbReference type="NCBI Taxonomy" id="158019"/>
    <lineage>
        <taxon>Eukaryota</taxon>
        <taxon>Metazoa</taxon>
        <taxon>Spiralia</taxon>
        <taxon>Lophotrochozoa</taxon>
        <taxon>Mollusca</taxon>
        <taxon>Cephalopoda</taxon>
        <taxon>Coleoidea</taxon>
        <taxon>Decapodiformes</taxon>
        <taxon>Sepiida</taxon>
        <taxon>Sepiina</taxon>
        <taxon>Sepiidae</taxon>
        <taxon>Acanthosepion</taxon>
    </lineage>
</organism>